<feature type="region of interest" description="Disordered" evidence="2">
    <location>
        <begin position="188"/>
        <end position="214"/>
    </location>
</feature>
<dbReference type="PROSITE" id="PS50157">
    <property type="entry name" value="ZINC_FINGER_C2H2_2"/>
    <property type="match status" value="1"/>
</dbReference>
<dbReference type="Gene3D" id="3.50.50.60">
    <property type="entry name" value="FAD/NAD(P)-binding domain"/>
    <property type="match status" value="1"/>
</dbReference>
<dbReference type="InterPro" id="IPR036188">
    <property type="entry name" value="FAD/NAD-bd_sf"/>
</dbReference>
<sequence length="328" mass="36080">MYRLCNHCKTKQVQYYDLYGKNNGEVKIDGLLVHIHSYKRPEPYTDKRVVVIGVGTVIVRKTESVAKLPTSIAQNGPQIGSAIGERQHREIDGKKQNNTYRCRPRSPLPAYQCTVRAFYMSGCALTAHYLYHFTDNVVVRYKTQMCCCGKSRAHKRGGGGHGKHGKAKKKRKVLHKCKDCGHRYATKDRLRKHREKKHHGHRRRDNDDDNNDDEIVDQQPISIIADVFMVDPNQQTGQYSVDGTGSAYEMTVGTTGDIFTSNIGGQPMAQLGLNSTPQDGTDEGCNCCGGGCDGDESCCETLCGGCCDSGCDCNCSGGGSGCDCECSD</sequence>
<evidence type="ECO:0000256" key="1">
    <source>
        <dbReference type="PROSITE-ProRule" id="PRU00042"/>
    </source>
</evidence>
<protein>
    <recommendedName>
        <fullName evidence="3">C2H2-type domain-containing protein</fullName>
    </recommendedName>
</protein>
<dbReference type="EMBL" id="OC856139">
    <property type="protein sequence ID" value="CAD7623272.1"/>
    <property type="molecule type" value="Genomic_DNA"/>
</dbReference>
<proteinExistence type="predicted"/>
<reference evidence="4" key="1">
    <citation type="submission" date="2020-11" db="EMBL/GenBank/DDBJ databases">
        <authorList>
            <person name="Tran Van P."/>
        </authorList>
    </citation>
    <scope>NUCLEOTIDE SEQUENCE</scope>
</reference>
<dbReference type="PROSITE" id="PS00028">
    <property type="entry name" value="ZINC_FINGER_C2H2_1"/>
    <property type="match status" value="1"/>
</dbReference>
<keyword evidence="1" id="KW-0862">Zinc</keyword>
<dbReference type="Proteomes" id="UP000759131">
    <property type="component" value="Unassembled WGS sequence"/>
</dbReference>
<evidence type="ECO:0000313" key="4">
    <source>
        <dbReference type="EMBL" id="CAD7623272.1"/>
    </source>
</evidence>
<evidence type="ECO:0000313" key="5">
    <source>
        <dbReference type="Proteomes" id="UP000759131"/>
    </source>
</evidence>
<keyword evidence="5" id="KW-1185">Reference proteome</keyword>
<organism evidence="4">
    <name type="scientific">Medioppia subpectinata</name>
    <dbReference type="NCBI Taxonomy" id="1979941"/>
    <lineage>
        <taxon>Eukaryota</taxon>
        <taxon>Metazoa</taxon>
        <taxon>Ecdysozoa</taxon>
        <taxon>Arthropoda</taxon>
        <taxon>Chelicerata</taxon>
        <taxon>Arachnida</taxon>
        <taxon>Acari</taxon>
        <taxon>Acariformes</taxon>
        <taxon>Sarcoptiformes</taxon>
        <taxon>Oribatida</taxon>
        <taxon>Brachypylina</taxon>
        <taxon>Oppioidea</taxon>
        <taxon>Oppiidae</taxon>
        <taxon>Medioppia</taxon>
    </lineage>
</organism>
<dbReference type="AlphaFoldDB" id="A0A7R9KJY1"/>
<name>A0A7R9KJY1_9ACAR</name>
<feature type="region of interest" description="Disordered" evidence="2">
    <location>
        <begin position="152"/>
        <end position="174"/>
    </location>
</feature>
<feature type="domain" description="C2H2-type" evidence="3">
    <location>
        <begin position="175"/>
        <end position="203"/>
    </location>
</feature>
<evidence type="ECO:0000256" key="2">
    <source>
        <dbReference type="SAM" id="MobiDB-lite"/>
    </source>
</evidence>
<evidence type="ECO:0000259" key="3">
    <source>
        <dbReference type="PROSITE" id="PS50157"/>
    </source>
</evidence>
<keyword evidence="1" id="KW-0863">Zinc-finger</keyword>
<dbReference type="InterPro" id="IPR013087">
    <property type="entry name" value="Znf_C2H2_type"/>
</dbReference>
<gene>
    <name evidence="4" type="ORF">OSB1V03_LOCUS3729</name>
</gene>
<keyword evidence="1" id="KW-0479">Metal-binding</keyword>
<dbReference type="GO" id="GO:0008270">
    <property type="term" value="F:zinc ion binding"/>
    <property type="evidence" value="ECO:0007669"/>
    <property type="project" value="UniProtKB-KW"/>
</dbReference>
<dbReference type="EMBL" id="CAJPIZ010001564">
    <property type="protein sequence ID" value="CAG2103702.1"/>
    <property type="molecule type" value="Genomic_DNA"/>
</dbReference>
<accession>A0A7R9KJY1</accession>
<feature type="compositionally biased region" description="Basic residues" evidence="2">
    <location>
        <begin position="189"/>
        <end position="203"/>
    </location>
</feature>